<dbReference type="EMBL" id="JBEXIP010000088">
    <property type="protein sequence ID" value="MET8439094.1"/>
    <property type="molecule type" value="Genomic_DNA"/>
</dbReference>
<reference evidence="2 3" key="1">
    <citation type="submission" date="2024-06" db="EMBL/GenBank/DDBJ databases">
        <title>The Natural Products Discovery Center: Release of the First 8490 Sequenced Strains for Exploring Actinobacteria Biosynthetic Diversity.</title>
        <authorList>
            <person name="Kalkreuter E."/>
            <person name="Kautsar S.A."/>
            <person name="Yang D."/>
            <person name="Bader C.D."/>
            <person name="Teijaro C.N."/>
            <person name="Fluegel L."/>
            <person name="Davis C.M."/>
            <person name="Simpson J.R."/>
            <person name="Lauterbach L."/>
            <person name="Steele A.D."/>
            <person name="Gui C."/>
            <person name="Meng S."/>
            <person name="Li G."/>
            <person name="Viehrig K."/>
            <person name="Ye F."/>
            <person name="Su P."/>
            <person name="Kiefer A.F."/>
            <person name="Nichols A."/>
            <person name="Cepeda A.J."/>
            <person name="Yan W."/>
            <person name="Fan B."/>
            <person name="Jiang Y."/>
            <person name="Adhikari A."/>
            <person name="Zheng C.-J."/>
            <person name="Schuster L."/>
            <person name="Cowan T.M."/>
            <person name="Smanski M.J."/>
            <person name="Chevrette M.G."/>
            <person name="De Carvalho L.P.S."/>
            <person name="Shen B."/>
        </authorList>
    </citation>
    <scope>NUCLEOTIDE SEQUENCE [LARGE SCALE GENOMIC DNA]</scope>
    <source>
        <strain evidence="2 3">NPDC005137</strain>
    </source>
</reference>
<evidence type="ECO:0000313" key="3">
    <source>
        <dbReference type="Proteomes" id="UP001550044"/>
    </source>
</evidence>
<evidence type="ECO:0000313" key="2">
    <source>
        <dbReference type="EMBL" id="MET8439094.1"/>
    </source>
</evidence>
<comment type="caution">
    <text evidence="2">The sequence shown here is derived from an EMBL/GenBank/DDBJ whole genome shotgun (WGS) entry which is preliminary data.</text>
</comment>
<proteinExistence type="predicted"/>
<organism evidence="2 3">
    <name type="scientific">Streptomyces sp. 900116325</name>
    <dbReference type="NCBI Taxonomy" id="3154295"/>
    <lineage>
        <taxon>Bacteria</taxon>
        <taxon>Bacillati</taxon>
        <taxon>Actinomycetota</taxon>
        <taxon>Actinomycetes</taxon>
        <taxon>Kitasatosporales</taxon>
        <taxon>Streptomycetaceae</taxon>
        <taxon>Streptomyces</taxon>
    </lineage>
</organism>
<protein>
    <submittedName>
        <fullName evidence="2">Uncharacterized protein</fullName>
    </submittedName>
</protein>
<keyword evidence="3" id="KW-1185">Reference proteome</keyword>
<gene>
    <name evidence="2" type="ORF">ABZV61_41845</name>
</gene>
<dbReference type="RefSeq" id="WP_356502312.1">
    <property type="nucleotide sequence ID" value="NZ_JBEXIP010000088.1"/>
</dbReference>
<sequence length="71" mass="7523">MRIHEVEPAVVFVEKGGRRREALFVRLQIRPVLGVSRGPASALGQGEQQAKADTSVGMCPAPRGGGRITGL</sequence>
<evidence type="ECO:0000256" key="1">
    <source>
        <dbReference type="SAM" id="MobiDB-lite"/>
    </source>
</evidence>
<feature type="region of interest" description="Disordered" evidence="1">
    <location>
        <begin position="38"/>
        <end position="71"/>
    </location>
</feature>
<accession>A0ABV2UPR9</accession>
<dbReference type="Proteomes" id="UP001550044">
    <property type="component" value="Unassembled WGS sequence"/>
</dbReference>
<name>A0ABV2UPR9_9ACTN</name>